<dbReference type="Pfam" id="PF01507">
    <property type="entry name" value="PAPS_reduct"/>
    <property type="match status" value="1"/>
</dbReference>
<dbReference type="SUPFAM" id="SSF52402">
    <property type="entry name" value="Adenine nucleotide alpha hydrolases-like"/>
    <property type="match status" value="1"/>
</dbReference>
<dbReference type="AlphaFoldDB" id="A0A3B9GXC9"/>
<name>A0A3B9GXC9_9PROT</name>
<dbReference type="Gene3D" id="3.40.50.620">
    <property type="entry name" value="HUPs"/>
    <property type="match status" value="1"/>
</dbReference>
<feature type="domain" description="Phosphoadenosine phosphosulphate reductase" evidence="3">
    <location>
        <begin position="46"/>
        <end position="108"/>
    </location>
</feature>
<dbReference type="Proteomes" id="UP000259610">
    <property type="component" value="Unassembled WGS sequence"/>
</dbReference>
<dbReference type="InterPro" id="IPR014729">
    <property type="entry name" value="Rossmann-like_a/b/a_fold"/>
</dbReference>
<dbReference type="GO" id="GO:0005737">
    <property type="term" value="C:cytoplasm"/>
    <property type="evidence" value="ECO:0007669"/>
    <property type="project" value="TreeGrafter"/>
</dbReference>
<organism evidence="4 5">
    <name type="scientific">Hyphomonas adhaerens</name>
    <dbReference type="NCBI Taxonomy" id="81029"/>
    <lineage>
        <taxon>Bacteria</taxon>
        <taxon>Pseudomonadati</taxon>
        <taxon>Pseudomonadota</taxon>
        <taxon>Alphaproteobacteria</taxon>
        <taxon>Hyphomonadales</taxon>
        <taxon>Hyphomonadaceae</taxon>
        <taxon>Hyphomonas</taxon>
    </lineage>
</organism>
<evidence type="ECO:0000256" key="2">
    <source>
        <dbReference type="ARBA" id="ARBA00024327"/>
    </source>
</evidence>
<comment type="pathway">
    <text evidence="2">Sulfur metabolism; hydrogen sulfide biosynthesis; sulfite from sulfate.</text>
</comment>
<comment type="caution">
    <text evidence="4">The sequence shown here is derived from an EMBL/GenBank/DDBJ whole genome shotgun (WGS) entry which is preliminary data.</text>
</comment>
<evidence type="ECO:0000313" key="5">
    <source>
        <dbReference type="Proteomes" id="UP000259610"/>
    </source>
</evidence>
<dbReference type="InterPro" id="IPR002500">
    <property type="entry name" value="PAPS_reduct_dom"/>
</dbReference>
<sequence length="115" mass="12887">MPYGDIKLRQLESTDARLARLNGELREASAQTILRVAMVREWPEQLTYVSSFGAESVAMLSLIAEVDPSLPVVFLDTGMHFPQTLDYRDEVIERLGLTGVRSIPPNETERKGLDP</sequence>
<dbReference type="PANTHER" id="PTHR46509">
    <property type="entry name" value="PHOSPHOADENOSINE PHOSPHOSULFATE REDUCTASE"/>
    <property type="match status" value="1"/>
</dbReference>
<evidence type="ECO:0000259" key="3">
    <source>
        <dbReference type="Pfam" id="PF01507"/>
    </source>
</evidence>
<protein>
    <submittedName>
        <fullName evidence="4">Phosphoadenylyl-sulfate reductase</fullName>
    </submittedName>
</protein>
<dbReference type="PANTHER" id="PTHR46509:SF1">
    <property type="entry name" value="PHOSPHOADENOSINE PHOSPHOSULFATE REDUCTASE"/>
    <property type="match status" value="1"/>
</dbReference>
<evidence type="ECO:0000256" key="1">
    <source>
        <dbReference type="ARBA" id="ARBA00009732"/>
    </source>
</evidence>
<dbReference type="GO" id="GO:0004604">
    <property type="term" value="F:phosphoadenylyl-sulfate reductase (thioredoxin) activity"/>
    <property type="evidence" value="ECO:0007669"/>
    <property type="project" value="TreeGrafter"/>
</dbReference>
<proteinExistence type="inferred from homology"/>
<dbReference type="EMBL" id="DMAN01000174">
    <property type="protein sequence ID" value="HAE27090.1"/>
    <property type="molecule type" value="Genomic_DNA"/>
</dbReference>
<comment type="similarity">
    <text evidence="1">Belongs to the PAPS reductase family. CysH subfamily.</text>
</comment>
<reference evidence="4 5" key="1">
    <citation type="journal article" date="2018" name="Nat. Biotechnol.">
        <title>A standardized bacterial taxonomy based on genome phylogeny substantially revises the tree of life.</title>
        <authorList>
            <person name="Parks D.H."/>
            <person name="Chuvochina M."/>
            <person name="Waite D.W."/>
            <person name="Rinke C."/>
            <person name="Skarshewski A."/>
            <person name="Chaumeil P.A."/>
            <person name="Hugenholtz P."/>
        </authorList>
    </citation>
    <scope>NUCLEOTIDE SEQUENCE [LARGE SCALE GENOMIC DNA]</scope>
    <source>
        <strain evidence="4">UBA8733</strain>
    </source>
</reference>
<gene>
    <name evidence="4" type="ORF">DCG58_08015</name>
</gene>
<accession>A0A3B9GXC9</accession>
<evidence type="ECO:0000313" key="4">
    <source>
        <dbReference type="EMBL" id="HAE27090.1"/>
    </source>
</evidence>
<feature type="non-terminal residue" evidence="4">
    <location>
        <position position="115"/>
    </location>
</feature>
<dbReference type="GO" id="GO:0019379">
    <property type="term" value="P:sulfate assimilation, phosphoadenylyl sulfate reduction by phosphoadenylyl-sulfate reductase (thioredoxin)"/>
    <property type="evidence" value="ECO:0007669"/>
    <property type="project" value="TreeGrafter"/>
</dbReference>